<gene>
    <name evidence="2" type="ORF">GCM10022197_18920</name>
</gene>
<name>A0ABP6XBK8_9ACTN</name>
<proteinExistence type="predicted"/>
<evidence type="ECO:0000256" key="1">
    <source>
        <dbReference type="SAM" id="MobiDB-lite"/>
    </source>
</evidence>
<dbReference type="RefSeq" id="WP_204910893.1">
    <property type="nucleotide sequence ID" value="NZ_BAAAYR010000002.1"/>
</dbReference>
<evidence type="ECO:0000313" key="3">
    <source>
        <dbReference type="Proteomes" id="UP001500767"/>
    </source>
</evidence>
<sequence length="160" mass="17631">MRIRPGRRGQIRSDPSSARDGAETGRVEPEESDPTLLVGRHVVEVGIRQVHPFLTFADHASGREVRLYVDAPLRVLPDPSVFRQDDDGLLPALERVNLLTVDAVRVVGGALEVTLEDQLLWVDGEPNELTTHAPWWFGVQLPGSDPSARSAPYPSVRPES</sequence>
<accession>A0ABP6XBK8</accession>
<comment type="caution">
    <text evidence="2">The sequence shown here is derived from an EMBL/GenBank/DDBJ whole genome shotgun (WGS) entry which is preliminary data.</text>
</comment>
<dbReference type="Proteomes" id="UP001500767">
    <property type="component" value="Unassembled WGS sequence"/>
</dbReference>
<dbReference type="EMBL" id="BAAAYR010000002">
    <property type="protein sequence ID" value="GAA3563562.1"/>
    <property type="molecule type" value="Genomic_DNA"/>
</dbReference>
<evidence type="ECO:0000313" key="2">
    <source>
        <dbReference type="EMBL" id="GAA3563562.1"/>
    </source>
</evidence>
<feature type="compositionally biased region" description="Basic and acidic residues" evidence="1">
    <location>
        <begin position="20"/>
        <end position="29"/>
    </location>
</feature>
<feature type="compositionally biased region" description="Basic residues" evidence="1">
    <location>
        <begin position="1"/>
        <end position="10"/>
    </location>
</feature>
<keyword evidence="3" id="KW-1185">Reference proteome</keyword>
<protein>
    <submittedName>
        <fullName evidence="2">Uncharacterized protein</fullName>
    </submittedName>
</protein>
<reference evidence="3" key="1">
    <citation type="journal article" date="2019" name="Int. J. Syst. Evol. Microbiol.">
        <title>The Global Catalogue of Microorganisms (GCM) 10K type strain sequencing project: providing services to taxonomists for standard genome sequencing and annotation.</title>
        <authorList>
            <consortium name="The Broad Institute Genomics Platform"/>
            <consortium name="The Broad Institute Genome Sequencing Center for Infectious Disease"/>
            <person name="Wu L."/>
            <person name="Ma J."/>
        </authorList>
    </citation>
    <scope>NUCLEOTIDE SEQUENCE [LARGE SCALE GENOMIC DNA]</scope>
    <source>
        <strain evidence="3">JCM 16540</strain>
    </source>
</reference>
<feature type="region of interest" description="Disordered" evidence="1">
    <location>
        <begin position="1"/>
        <end position="33"/>
    </location>
</feature>
<organism evidence="2 3">
    <name type="scientific">Microlunatus spumicola</name>
    <dbReference type="NCBI Taxonomy" id="81499"/>
    <lineage>
        <taxon>Bacteria</taxon>
        <taxon>Bacillati</taxon>
        <taxon>Actinomycetota</taxon>
        <taxon>Actinomycetes</taxon>
        <taxon>Propionibacteriales</taxon>
        <taxon>Propionibacteriaceae</taxon>
        <taxon>Microlunatus</taxon>
    </lineage>
</organism>